<evidence type="ECO:0000313" key="1">
    <source>
        <dbReference type="EMBL" id="MBO2460965.1"/>
    </source>
</evidence>
<dbReference type="Proteomes" id="UP000680206">
    <property type="component" value="Unassembled WGS sequence"/>
</dbReference>
<name>A0ABS3RW30_9ACTN</name>
<comment type="caution">
    <text evidence="1">The sequence shown here is derived from an EMBL/GenBank/DDBJ whole genome shotgun (WGS) entry which is preliminary data.</text>
</comment>
<keyword evidence="2" id="KW-1185">Reference proteome</keyword>
<protein>
    <submittedName>
        <fullName evidence="1">Uncharacterized protein</fullName>
    </submittedName>
</protein>
<organism evidence="1 2">
    <name type="scientific">Actinomadura violacea</name>
    <dbReference type="NCBI Taxonomy" id="2819934"/>
    <lineage>
        <taxon>Bacteria</taxon>
        <taxon>Bacillati</taxon>
        <taxon>Actinomycetota</taxon>
        <taxon>Actinomycetes</taxon>
        <taxon>Streptosporangiales</taxon>
        <taxon>Thermomonosporaceae</taxon>
        <taxon>Actinomadura</taxon>
    </lineage>
</organism>
<accession>A0ABS3RW30</accession>
<evidence type="ECO:0000313" key="2">
    <source>
        <dbReference type="Proteomes" id="UP000680206"/>
    </source>
</evidence>
<gene>
    <name evidence="1" type="ORF">J4709_25605</name>
</gene>
<reference evidence="1 2" key="1">
    <citation type="submission" date="2021-03" db="EMBL/GenBank/DDBJ databases">
        <title>Actinomadura violae sp. nov., isolated from lichen in Thailand.</title>
        <authorList>
            <person name="Kanchanasin P."/>
            <person name="Saeng-In P."/>
            <person name="Phongsopitanun W."/>
            <person name="Yuki M."/>
            <person name="Kudo T."/>
            <person name="Ohkuma M."/>
            <person name="Tanasupawat S."/>
        </authorList>
    </citation>
    <scope>NUCLEOTIDE SEQUENCE [LARGE SCALE GENOMIC DNA]</scope>
    <source>
        <strain evidence="1 2">LCR2-06</strain>
    </source>
</reference>
<dbReference type="RefSeq" id="WP_208244350.1">
    <property type="nucleotide sequence ID" value="NZ_JAGEPF010000016.1"/>
</dbReference>
<proteinExistence type="predicted"/>
<sequence length="116" mass="11971">MTQVQLRAVGSGTLDGSGSGTVRVGPLGHGVTWLPKVASIRMAGDPPPTAATCYVYAGVMATDAYFCDATYDVNNDSTDRVSGSELRLGQYVFAVWSGGTPGADVTLIVTGDQEVP</sequence>
<dbReference type="EMBL" id="JAGEPF010000016">
    <property type="protein sequence ID" value="MBO2460965.1"/>
    <property type="molecule type" value="Genomic_DNA"/>
</dbReference>